<dbReference type="Gene3D" id="6.10.250.2410">
    <property type="match status" value="1"/>
</dbReference>
<keyword evidence="7" id="KW-1185">Reference proteome</keyword>
<dbReference type="PANTHER" id="PTHR33969">
    <property type="entry name" value="SEGREGATION AND CONDENSATION PROTEIN A"/>
    <property type="match status" value="1"/>
</dbReference>
<evidence type="ECO:0000313" key="5">
    <source>
        <dbReference type="EMBL" id="PAK21555.1"/>
    </source>
</evidence>
<dbReference type="RefSeq" id="WP_084232359.1">
    <property type="nucleotide sequence ID" value="NZ_FWXE01000006.1"/>
</dbReference>
<keyword evidence="3" id="KW-0963">Cytoplasm</keyword>
<dbReference type="GO" id="GO:0051301">
    <property type="term" value="P:cell division"/>
    <property type="evidence" value="ECO:0007669"/>
    <property type="project" value="UniProtKB-KW"/>
</dbReference>
<reference evidence="5" key="1">
    <citation type="submission" date="2017-08" db="EMBL/GenBank/DDBJ databases">
        <authorList>
            <person name="de Groot N.N."/>
        </authorList>
    </citation>
    <scope>NUCLEOTIDE SEQUENCE [LARGE SCALE GENOMIC DNA]</scope>
    <source>
        <strain evidence="5">723</strain>
    </source>
</reference>
<dbReference type="PANTHER" id="PTHR33969:SF2">
    <property type="entry name" value="SEGREGATION AND CONDENSATION PROTEIN A"/>
    <property type="match status" value="1"/>
</dbReference>
<evidence type="ECO:0000256" key="2">
    <source>
        <dbReference type="ARBA" id="ARBA00044777"/>
    </source>
</evidence>
<dbReference type="InterPro" id="IPR023093">
    <property type="entry name" value="ScpA-like_C"/>
</dbReference>
<keyword evidence="1 3" id="KW-0159">Chromosome partition</keyword>
<keyword evidence="3" id="KW-0132">Cell division</keyword>
<dbReference type="InterPro" id="IPR003768">
    <property type="entry name" value="ScpA"/>
</dbReference>
<dbReference type="EMBL" id="NQMN01000001">
    <property type="protein sequence ID" value="PAF55500.1"/>
    <property type="molecule type" value="Genomic_DNA"/>
</dbReference>
<accession>A0A1W1X2A7</accession>
<dbReference type="Pfam" id="PF02616">
    <property type="entry name" value="SMC_ScpA"/>
    <property type="match status" value="1"/>
</dbReference>
<dbReference type="STRING" id="33922.SAMN02745179_00599"/>
<comment type="subunit">
    <text evidence="3">Component of a cohesin-like complex composed of ScpA, ScpB and the Smc homodimer, in which ScpA and ScpB bind to the head domain of Smc. The presence of the three proteins is required for the association of the complex with DNA.</text>
</comment>
<proteinExistence type="inferred from homology"/>
<dbReference type="AlphaFoldDB" id="A0A1W1X2A7"/>
<evidence type="ECO:0000256" key="3">
    <source>
        <dbReference type="HAMAP-Rule" id="MF_01805"/>
    </source>
</evidence>
<dbReference type="Gene3D" id="1.10.10.580">
    <property type="entry name" value="Structural maintenance of chromosome 1. Chain E"/>
    <property type="match status" value="1"/>
</dbReference>
<reference evidence="6 7" key="2">
    <citation type="submission" date="2017-08" db="EMBL/GenBank/DDBJ databases">
        <authorList>
            <person name="Alvarez-Ponce D."/>
            <person name="Weitzman C.L."/>
            <person name="Tillett R.L."/>
            <person name="Sandmeier F.C."/>
            <person name="Tracy C.R."/>
        </authorList>
    </citation>
    <scope>NUCLEOTIDE SEQUENCE [LARGE SCALE GENOMIC DNA]</scope>
    <source>
        <strain evidence="6">723</strain>
        <strain evidence="4 7">PS6</strain>
    </source>
</reference>
<sequence length="252" mass="29453">MSNELEKPTEYVFDIGNYSGSLDLLFSLVKDKKVDIQEINLIELAEQYLAIIHNLQEQQIDLASDYLLMAATLLQIKAALILNPKDLPEEVEIDRQKILQRLAEYKAFQEVIEDLKLKEINRKAIFIKKQDNIQEFELEKDETLLDGHSSPVQIAIVLRQMFERNFAVKLRQAKFENFKLTPSDQIIYIKKLFLEKGELTFEEIFNLPSLSHFVITLMAVLDLSRRQEIVLRQDEQFGKIYISKGEAYEQLQ</sequence>
<organism evidence="5 6">
    <name type="scientific">Mycoplasmopsis agassizii</name>
    <dbReference type="NCBI Taxonomy" id="33922"/>
    <lineage>
        <taxon>Bacteria</taxon>
        <taxon>Bacillati</taxon>
        <taxon>Mycoplasmatota</taxon>
        <taxon>Mycoplasmoidales</taxon>
        <taxon>Metamycoplasmataceae</taxon>
        <taxon>Mycoplasmopsis</taxon>
    </lineage>
</organism>
<comment type="similarity">
    <text evidence="3">Belongs to the ScpA family.</text>
</comment>
<dbReference type="Proteomes" id="UP000217033">
    <property type="component" value="Unassembled WGS sequence"/>
</dbReference>
<evidence type="ECO:0000313" key="6">
    <source>
        <dbReference type="Proteomes" id="UP000216943"/>
    </source>
</evidence>
<dbReference type="NCBIfam" id="NF000994">
    <property type="entry name" value="PRK00104.1-3"/>
    <property type="match status" value="1"/>
</dbReference>
<comment type="subcellular location">
    <subcellularLocation>
        <location evidence="3">Cytoplasm</location>
    </subcellularLocation>
    <text evidence="3">Associated with two foci at the outer edges of the nucleoid region in young cells, and at four foci within both cell halves in older cells.</text>
</comment>
<dbReference type="GO" id="GO:0005737">
    <property type="term" value="C:cytoplasm"/>
    <property type="evidence" value="ECO:0007669"/>
    <property type="project" value="UniProtKB-SubCell"/>
</dbReference>
<evidence type="ECO:0000313" key="4">
    <source>
        <dbReference type="EMBL" id="PAF55500.1"/>
    </source>
</evidence>
<evidence type="ECO:0000313" key="7">
    <source>
        <dbReference type="Proteomes" id="UP000217033"/>
    </source>
</evidence>
<dbReference type="HAMAP" id="MF_01805">
    <property type="entry name" value="ScpA"/>
    <property type="match status" value="1"/>
</dbReference>
<comment type="caution">
    <text evidence="5">The sequence shown here is derived from an EMBL/GenBank/DDBJ whole genome shotgun (WGS) entry which is preliminary data.</text>
</comment>
<keyword evidence="3" id="KW-0131">Cell cycle</keyword>
<dbReference type="OrthoDB" id="9811016at2"/>
<evidence type="ECO:0000256" key="1">
    <source>
        <dbReference type="ARBA" id="ARBA00022829"/>
    </source>
</evidence>
<comment type="function">
    <text evidence="3">Participates in chromosomal partition during cell division. May act via the formation of a condensin-like complex containing Smc and ScpB that pull DNA away from mid-cell into both cell halves.</text>
</comment>
<gene>
    <name evidence="3" type="primary">scpA</name>
    <name evidence="4" type="ORF">CJF60_02355</name>
    <name evidence="5" type="ORF">CJJ23_01215</name>
</gene>
<dbReference type="Proteomes" id="UP000216943">
    <property type="component" value="Unassembled WGS sequence"/>
</dbReference>
<dbReference type="GO" id="GO:0007059">
    <property type="term" value="P:chromosome segregation"/>
    <property type="evidence" value="ECO:0007669"/>
    <property type="project" value="UniProtKB-UniRule"/>
</dbReference>
<name>A0A1W1X2A7_9BACT</name>
<protein>
    <recommendedName>
        <fullName evidence="2 3">Segregation and condensation protein A</fullName>
    </recommendedName>
</protein>
<dbReference type="GO" id="GO:0006260">
    <property type="term" value="P:DNA replication"/>
    <property type="evidence" value="ECO:0007669"/>
    <property type="project" value="UniProtKB-UniRule"/>
</dbReference>
<dbReference type="EMBL" id="NQNY01000003">
    <property type="protein sequence ID" value="PAK21555.1"/>
    <property type="molecule type" value="Genomic_DNA"/>
</dbReference>